<evidence type="ECO:0000313" key="3">
    <source>
        <dbReference type="Proteomes" id="UP001165121"/>
    </source>
</evidence>
<gene>
    <name evidence="2" type="ORF">Pfra01_000101400</name>
</gene>
<dbReference type="InterPro" id="IPR021819">
    <property type="entry name" value="Far11/STRP_C"/>
</dbReference>
<dbReference type="GO" id="GO:0005829">
    <property type="term" value="C:cytosol"/>
    <property type="evidence" value="ECO:0007669"/>
    <property type="project" value="TreeGrafter"/>
</dbReference>
<organism evidence="2 3">
    <name type="scientific">Phytophthora fragariaefolia</name>
    <dbReference type="NCBI Taxonomy" id="1490495"/>
    <lineage>
        <taxon>Eukaryota</taxon>
        <taxon>Sar</taxon>
        <taxon>Stramenopiles</taxon>
        <taxon>Oomycota</taxon>
        <taxon>Peronosporomycetes</taxon>
        <taxon>Peronosporales</taxon>
        <taxon>Peronosporaceae</taxon>
        <taxon>Phytophthora</taxon>
    </lineage>
</organism>
<evidence type="ECO:0000259" key="1">
    <source>
        <dbReference type="SMART" id="SM01292"/>
    </source>
</evidence>
<evidence type="ECO:0000313" key="2">
    <source>
        <dbReference type="EMBL" id="GMF16966.1"/>
    </source>
</evidence>
<dbReference type="GO" id="GO:0007010">
    <property type="term" value="P:cytoskeleton organization"/>
    <property type="evidence" value="ECO:0007669"/>
    <property type="project" value="TreeGrafter"/>
</dbReference>
<dbReference type="InterPro" id="IPR040185">
    <property type="entry name" value="Far11/STRP"/>
</dbReference>
<dbReference type="Pfam" id="PF11882">
    <property type="entry name" value="DUF3402"/>
    <property type="match status" value="1"/>
</dbReference>
<accession>A0A9W6TP41</accession>
<keyword evidence="3" id="KW-1185">Reference proteome</keyword>
<dbReference type="PANTHER" id="PTHR13239:SF4">
    <property type="entry name" value="AT25231P"/>
    <property type="match status" value="1"/>
</dbReference>
<reference evidence="2" key="1">
    <citation type="submission" date="2023-04" db="EMBL/GenBank/DDBJ databases">
        <title>Phytophthora fragariaefolia NBRC 109709.</title>
        <authorList>
            <person name="Ichikawa N."/>
            <person name="Sato H."/>
            <person name="Tonouchi N."/>
        </authorList>
    </citation>
    <scope>NUCLEOTIDE SEQUENCE</scope>
    <source>
        <strain evidence="2">NBRC 109709</strain>
    </source>
</reference>
<feature type="domain" description="Far11/STRP N-terminal" evidence="1">
    <location>
        <begin position="13"/>
        <end position="294"/>
    </location>
</feature>
<dbReference type="Proteomes" id="UP001165121">
    <property type="component" value="Unassembled WGS sequence"/>
</dbReference>
<comment type="caution">
    <text evidence="2">The sequence shown here is derived from an EMBL/GenBank/DDBJ whole genome shotgun (WGS) entry which is preliminary data.</text>
</comment>
<dbReference type="Pfam" id="PF07923">
    <property type="entry name" value="N1221"/>
    <property type="match status" value="1"/>
</dbReference>
<dbReference type="OrthoDB" id="18234at2759"/>
<dbReference type="PANTHER" id="PTHR13239">
    <property type="entry name" value="PROTEIN REQUIRED FOR HYPHAL ANASTOMOSIS HAM-2"/>
    <property type="match status" value="1"/>
</dbReference>
<name>A0A9W6TP41_9STRA</name>
<dbReference type="AlphaFoldDB" id="A0A9W6TP41"/>
<proteinExistence type="predicted"/>
<dbReference type="SMART" id="SM01292">
    <property type="entry name" value="N1221"/>
    <property type="match status" value="1"/>
</dbReference>
<dbReference type="EMBL" id="BSXT01000082">
    <property type="protein sequence ID" value="GMF16966.1"/>
    <property type="molecule type" value="Genomic_DNA"/>
</dbReference>
<protein>
    <submittedName>
        <fullName evidence="2">Unnamed protein product</fullName>
    </submittedName>
</protein>
<dbReference type="InterPro" id="IPR012486">
    <property type="entry name" value="Far11/STRP_N"/>
</dbReference>
<sequence length="659" mass="75810">MEQDELLRGLSLQEKLAFFYCAYVREEAVDPEVDGDVVRRWEKTMASRRKSRERVCTLLNQMENTSAVNVRTLDKSYRAKRELLLLSEGTLRSAASSGVATTGRGGGVLAQVEIARANNELLQECGALSVFTERLQRSIHAFRGLNFQHLDLDQVDALITDLQQDMVLVYLLIVFNAHKKNAVFDRQLMMIGIMGPSYSLVSILDCLSQLNVLPGFPIKRLLLLFYEWFAAVMGDFDELNALKRLRRECSDIDPSILKDDADGVLHCKTFKPYYDMIQLDTQDPYYLQKKKFAKKREAIHNKYLHKANYELKCQQSSDADIATRPLDALDDEWEERVESLYQLFLPCMRDYTTFLGNLVTLSCGSALNARDKKTFYSRRPSGADQYGMTDFSAPGGENSNDNQFWKWILREKAIVLDASNLIILLIYKHFRASHACKAEYFMQFFLEANVLATLTKFMNKDIGTYLQVSRQDPDESKTGFYALERELDKRTIRFEDDMNEYSIQSTRTITSILRILQKLTKRKPNIIKNALCRGQTIVWLKLDDDWLHYEDEDLNKPPSQDSVERLIFGEMQAYHHKHYFDSPFGGGKPLPSGVSLICENRKELSSDLFIADGGRLMKMYGGIKLDPINFCKQYEKWLDAENLTQDPKADEAPLPISFQ</sequence>